<dbReference type="InterPro" id="IPR015424">
    <property type="entry name" value="PyrdxlP-dep_Trfase"/>
</dbReference>
<evidence type="ECO:0000256" key="5">
    <source>
        <dbReference type="ARBA" id="ARBA00023163"/>
    </source>
</evidence>
<evidence type="ECO:0000259" key="6">
    <source>
        <dbReference type="PROSITE" id="PS50949"/>
    </source>
</evidence>
<evidence type="ECO:0000256" key="3">
    <source>
        <dbReference type="ARBA" id="ARBA00023015"/>
    </source>
</evidence>
<dbReference type="InterPro" id="IPR015421">
    <property type="entry name" value="PyrdxlP-dep_Trfase_major"/>
</dbReference>
<dbReference type="Gene3D" id="1.10.10.10">
    <property type="entry name" value="Winged helix-like DNA-binding domain superfamily/Winged helix DNA-binding domain"/>
    <property type="match status" value="1"/>
</dbReference>
<dbReference type="RefSeq" id="WP_345264946.1">
    <property type="nucleotide sequence ID" value="NZ_BAABIM010000002.1"/>
</dbReference>
<dbReference type="PROSITE" id="PS50949">
    <property type="entry name" value="HTH_GNTR"/>
    <property type="match status" value="1"/>
</dbReference>
<keyword evidence="4" id="KW-0238">DNA-binding</keyword>
<dbReference type="InterPro" id="IPR004839">
    <property type="entry name" value="Aminotransferase_I/II_large"/>
</dbReference>
<dbReference type="EMBL" id="BAABIM010000002">
    <property type="protein sequence ID" value="GAA4681326.1"/>
    <property type="molecule type" value="Genomic_DNA"/>
</dbReference>
<proteinExistence type="inferred from homology"/>
<dbReference type="InterPro" id="IPR036388">
    <property type="entry name" value="WH-like_DNA-bd_sf"/>
</dbReference>
<reference evidence="8" key="1">
    <citation type="journal article" date="2019" name="Int. J. Syst. Evol. Microbiol.">
        <title>The Global Catalogue of Microorganisms (GCM) 10K type strain sequencing project: providing services to taxonomists for standard genome sequencing and annotation.</title>
        <authorList>
            <consortium name="The Broad Institute Genomics Platform"/>
            <consortium name="The Broad Institute Genome Sequencing Center for Infectious Disease"/>
            <person name="Wu L."/>
            <person name="Ma J."/>
        </authorList>
    </citation>
    <scope>NUCLEOTIDE SEQUENCE [LARGE SCALE GENOMIC DNA]</scope>
    <source>
        <strain evidence="8">JCM 18127</strain>
    </source>
</reference>
<keyword evidence="7" id="KW-0032">Aminotransferase</keyword>
<name>A0ABP8W5S5_9ACTN</name>
<feature type="domain" description="HTH gntR-type" evidence="6">
    <location>
        <begin position="22"/>
        <end position="90"/>
    </location>
</feature>
<dbReference type="Pfam" id="PF00392">
    <property type="entry name" value="GntR"/>
    <property type="match status" value="1"/>
</dbReference>
<dbReference type="SUPFAM" id="SSF53383">
    <property type="entry name" value="PLP-dependent transferases"/>
    <property type="match status" value="1"/>
</dbReference>
<dbReference type="CDD" id="cd07377">
    <property type="entry name" value="WHTH_GntR"/>
    <property type="match status" value="1"/>
</dbReference>
<dbReference type="SMART" id="SM00345">
    <property type="entry name" value="HTH_GNTR"/>
    <property type="match status" value="1"/>
</dbReference>
<dbReference type="Pfam" id="PF00155">
    <property type="entry name" value="Aminotran_1_2"/>
    <property type="match status" value="1"/>
</dbReference>
<dbReference type="PRINTS" id="PR00035">
    <property type="entry name" value="HTHGNTR"/>
</dbReference>
<comment type="caution">
    <text evidence="7">The sequence shown here is derived from an EMBL/GenBank/DDBJ whole genome shotgun (WGS) entry which is preliminary data.</text>
</comment>
<dbReference type="GO" id="GO:0008483">
    <property type="term" value="F:transaminase activity"/>
    <property type="evidence" value="ECO:0007669"/>
    <property type="project" value="UniProtKB-KW"/>
</dbReference>
<evidence type="ECO:0000313" key="8">
    <source>
        <dbReference type="Proteomes" id="UP001500621"/>
    </source>
</evidence>
<evidence type="ECO:0000256" key="4">
    <source>
        <dbReference type="ARBA" id="ARBA00023125"/>
    </source>
</evidence>
<sequence length="490" mass="51357">MSSATRISAARIAGLVDGFDRDPAYAGLATALTHLVGDGRIGLGTRLPSERELTDALGVSRTTVTRAYAVLRETGYAEARVGAGTFTRVPGGLARAHDRALMPRAGDHDAIDLNCSAASAPPGIAEAYAAAATDLPAYLGGHGYFPAGLPRLQAEVAAAYEARGLPTEPDQVLITPGALAATAVVAQAYSAPGDRVLVESPVYPNATLAIRHTGARLVPAAVDPGGWDLDAVAATARHTAPRLAYLIPDFQNPTGHLMTDDQRAQLATALRRTRTRAVVDEAHQGLALDGQQMPAPFAAHAPDTVTVGSASKTFWGGLRLGWIRAPRGEEQRITEARVGLDLGAPVLEQLVLAHLLAAERDGAGAVVEAHRSRLREQRSALIDAVQELLPSWRFHRPGGGLALWCQLPPDAPGAGSSGTALADEAERHGVIVAPGPTFAAEGGLDRFVRIPWTRPPHELRLAVERLAAAWAVVCSRRPGATPARGRVMVA</sequence>
<dbReference type="Gene3D" id="3.40.640.10">
    <property type="entry name" value="Type I PLP-dependent aspartate aminotransferase-like (Major domain)"/>
    <property type="match status" value="1"/>
</dbReference>
<dbReference type="PANTHER" id="PTHR46577">
    <property type="entry name" value="HTH-TYPE TRANSCRIPTIONAL REGULATORY PROTEIN GABR"/>
    <property type="match status" value="1"/>
</dbReference>
<evidence type="ECO:0000256" key="2">
    <source>
        <dbReference type="ARBA" id="ARBA00022898"/>
    </source>
</evidence>
<keyword evidence="7" id="KW-0808">Transferase</keyword>
<dbReference type="PANTHER" id="PTHR46577:SF1">
    <property type="entry name" value="HTH-TYPE TRANSCRIPTIONAL REGULATORY PROTEIN GABR"/>
    <property type="match status" value="1"/>
</dbReference>
<comment type="similarity">
    <text evidence="1">In the C-terminal section; belongs to the class-I pyridoxal-phosphate-dependent aminotransferase family.</text>
</comment>
<protein>
    <submittedName>
        <fullName evidence="7">PLP-dependent aminotransferase family protein</fullName>
    </submittedName>
</protein>
<accession>A0ABP8W5S5</accession>
<dbReference type="SUPFAM" id="SSF46785">
    <property type="entry name" value="Winged helix' DNA-binding domain"/>
    <property type="match status" value="1"/>
</dbReference>
<dbReference type="Proteomes" id="UP001500621">
    <property type="component" value="Unassembled WGS sequence"/>
</dbReference>
<evidence type="ECO:0000313" key="7">
    <source>
        <dbReference type="EMBL" id="GAA4681326.1"/>
    </source>
</evidence>
<evidence type="ECO:0000256" key="1">
    <source>
        <dbReference type="ARBA" id="ARBA00005384"/>
    </source>
</evidence>
<dbReference type="InterPro" id="IPR051446">
    <property type="entry name" value="HTH_trans_reg/aminotransferase"/>
</dbReference>
<dbReference type="InterPro" id="IPR036390">
    <property type="entry name" value="WH_DNA-bd_sf"/>
</dbReference>
<keyword evidence="8" id="KW-1185">Reference proteome</keyword>
<keyword evidence="3" id="KW-0805">Transcription regulation</keyword>
<gene>
    <name evidence="7" type="ORF">GCM10023226_18130</name>
</gene>
<organism evidence="7 8">
    <name type="scientific">Nocardioides nanhaiensis</name>
    <dbReference type="NCBI Taxonomy" id="1476871"/>
    <lineage>
        <taxon>Bacteria</taxon>
        <taxon>Bacillati</taxon>
        <taxon>Actinomycetota</taxon>
        <taxon>Actinomycetes</taxon>
        <taxon>Propionibacteriales</taxon>
        <taxon>Nocardioidaceae</taxon>
        <taxon>Nocardioides</taxon>
    </lineage>
</organism>
<dbReference type="InterPro" id="IPR000524">
    <property type="entry name" value="Tscrpt_reg_HTH_GntR"/>
</dbReference>
<dbReference type="CDD" id="cd00609">
    <property type="entry name" value="AAT_like"/>
    <property type="match status" value="1"/>
</dbReference>
<keyword evidence="2" id="KW-0663">Pyridoxal phosphate</keyword>
<keyword evidence="5" id="KW-0804">Transcription</keyword>